<dbReference type="EMBL" id="CP000850">
    <property type="protein sequence ID" value="ABV99550.1"/>
    <property type="molecule type" value="Genomic_DNA"/>
</dbReference>
<proteinExistence type="predicted"/>
<dbReference type="eggNOG" id="ENOG5033R41">
    <property type="taxonomic scope" value="Bacteria"/>
</dbReference>
<dbReference type="EMBL" id="CP000850">
    <property type="protein sequence ID" value="ABV99499.1"/>
    <property type="molecule type" value="Genomic_DNA"/>
</dbReference>
<dbReference type="HOGENOM" id="CLU_009062_0_0_11"/>
<dbReference type="AlphaFoldDB" id="A8LZY5"/>
<evidence type="ECO:0008006" key="4">
    <source>
        <dbReference type="Google" id="ProtNLM"/>
    </source>
</evidence>
<organism evidence="2">
    <name type="scientific">Salinispora arenicola (strain CNS-205)</name>
    <dbReference type="NCBI Taxonomy" id="391037"/>
    <lineage>
        <taxon>Bacteria</taxon>
        <taxon>Bacillati</taxon>
        <taxon>Actinomycetota</taxon>
        <taxon>Actinomycetes</taxon>
        <taxon>Micromonosporales</taxon>
        <taxon>Micromonosporaceae</taxon>
        <taxon>Salinispora</taxon>
    </lineage>
</organism>
<feature type="region of interest" description="Disordered" evidence="1">
    <location>
        <begin position="450"/>
        <end position="493"/>
    </location>
</feature>
<dbReference type="KEGG" id="saq:Sare_3706"/>
<accession>A8LZY5</accession>
<dbReference type="KEGG" id="saq:Sare_3757"/>
<name>A8LZY5_SALAI</name>
<reference evidence="2" key="1">
    <citation type="submission" date="2007-10" db="EMBL/GenBank/DDBJ databases">
        <title>Complete sequence of Salinispora arenicola CNS-205.</title>
        <authorList>
            <consortium name="US DOE Joint Genome Institute"/>
            <person name="Copeland A."/>
            <person name="Lucas S."/>
            <person name="Lapidus A."/>
            <person name="Barry K."/>
            <person name="Glavina del Rio T."/>
            <person name="Dalin E."/>
            <person name="Tice H."/>
            <person name="Pitluck S."/>
            <person name="Foster B."/>
            <person name="Schmutz J."/>
            <person name="Larimer F."/>
            <person name="Land M."/>
            <person name="Hauser L."/>
            <person name="Kyrpides N."/>
            <person name="Ivanova N."/>
            <person name="Jensen P.R."/>
            <person name="Moore B.S."/>
            <person name="Penn K."/>
            <person name="Jenkins C."/>
            <person name="Udwary D."/>
            <person name="Xiang L."/>
            <person name="Gontang E."/>
            <person name="Richardson P."/>
        </authorList>
    </citation>
    <scope>NUCLEOTIDE SEQUENCE [LARGE SCALE GENOMIC DNA]</scope>
    <source>
        <strain evidence="2">CNS-205</strain>
    </source>
</reference>
<evidence type="ECO:0000256" key="1">
    <source>
        <dbReference type="SAM" id="MobiDB-lite"/>
    </source>
</evidence>
<dbReference type="OrthoDB" id="3304698at2"/>
<protein>
    <recommendedName>
        <fullName evidence="4">Concanavalin A-like lectin/glucanase superfamily protein</fullName>
    </recommendedName>
</protein>
<dbReference type="PATRIC" id="fig|391037.6.peg.3786"/>
<dbReference type="STRING" id="391037.Sare_3706"/>
<evidence type="ECO:0000313" key="2">
    <source>
        <dbReference type="EMBL" id="ABV99499.1"/>
    </source>
</evidence>
<sequence length="701" mass="73410">MSAPARFEFRVEIHLGALGWVDITADVRGSVKITRGRTAEGRRVDRGTASMRLDNSSGSYSPRRPTGAYYGVIGRNTPLRVSAGLAGGTLHDRFYGEVSSWPPQWSVTGVDRYVDITASGVLRRLGQGASPLRSPLHRAITGTGPVSYWPVEDGSGSTQAASGLPGGTPLTATGEIAWASVTSPGSSPLPDWSRDAGGLTGPVTGVTDGDDWAIRVLVQFGTGATWDVLVAAVTGDSIYDELRIELSASSVLVAAVAYGPDSSSLTYILTDFTDYSDELPHWLEVGAADAGGGTVTYTLRIDGALRSSTTTAGSPGVPHRLHIGPRTDGTAALGHIGVWRAPSTDTWTTVAPAVTGHAGETAGRRIERLCHEEGTTCHIVGDPDDTVTMGAQPTGTLLELIRQCEDVDQGILYEPREVLGLAYRTVRSRYNQPVTLALTFGADGEVAPPLEPVDDDRHVRNDVTASRSGGSSYRAEVTSGPLSTAAPPDGVGRYDHRVTVNVPSDSHLADQASWRTHLGTWDEARYPTIRVDLAALSHAGKPTLITAAAAVDVGDRLTIGSPPVWLPPDAIDQHSEGYTETIDQYTWDLRLVCVPAGPYAVAVVDGPQRVAADGSTIAAVDAATLTLTMTSTTENGAWTTGAADFPLDLLIGGGERVTATGITGTGLTQTVTLSGRAVNGVGRAWPDGTSVQVWAPAIAAL</sequence>
<evidence type="ECO:0000313" key="3">
    <source>
        <dbReference type="EMBL" id="ABV99550.1"/>
    </source>
</evidence>
<gene>
    <name evidence="2" type="ordered locus">Sare_3706</name>
    <name evidence="3" type="ordered locus">Sare_3757</name>
</gene>